<name>A0ABV5SFW7_9ACTN</name>
<evidence type="ECO:0000313" key="1">
    <source>
        <dbReference type="EMBL" id="MFB9629688.1"/>
    </source>
</evidence>
<dbReference type="Proteomes" id="UP001589532">
    <property type="component" value="Unassembled WGS sequence"/>
</dbReference>
<organism evidence="1 2">
    <name type="scientific">Nonomuraea helvata</name>
    <dbReference type="NCBI Taxonomy" id="37484"/>
    <lineage>
        <taxon>Bacteria</taxon>
        <taxon>Bacillati</taxon>
        <taxon>Actinomycetota</taxon>
        <taxon>Actinomycetes</taxon>
        <taxon>Streptosporangiales</taxon>
        <taxon>Streptosporangiaceae</taxon>
        <taxon>Nonomuraea</taxon>
    </lineage>
</organism>
<sequence length="54" mass="5825">MTSTTLGRVPSGRMARRLRMAATAALLLTAAPVLQSRYETRVAPAPRREVVVAC</sequence>
<comment type="caution">
    <text evidence="1">The sequence shown here is derived from an EMBL/GenBank/DDBJ whole genome shotgun (WGS) entry which is preliminary data.</text>
</comment>
<accession>A0ABV5SFW7</accession>
<reference evidence="1 2" key="1">
    <citation type="submission" date="2024-09" db="EMBL/GenBank/DDBJ databases">
        <authorList>
            <person name="Sun Q."/>
            <person name="Mori K."/>
        </authorList>
    </citation>
    <scope>NUCLEOTIDE SEQUENCE [LARGE SCALE GENOMIC DNA]</scope>
    <source>
        <strain evidence="1 2">JCM 3143</strain>
    </source>
</reference>
<keyword evidence="2" id="KW-1185">Reference proteome</keyword>
<evidence type="ECO:0000313" key="2">
    <source>
        <dbReference type="Proteomes" id="UP001589532"/>
    </source>
</evidence>
<gene>
    <name evidence="1" type="ORF">ACFFSA_42010</name>
</gene>
<proteinExistence type="predicted"/>
<dbReference type="EMBL" id="JBHMBW010000062">
    <property type="protein sequence ID" value="MFB9629688.1"/>
    <property type="molecule type" value="Genomic_DNA"/>
</dbReference>
<protein>
    <submittedName>
        <fullName evidence="1">Uncharacterized protein</fullName>
    </submittedName>
</protein>
<dbReference type="RefSeq" id="WP_344990276.1">
    <property type="nucleotide sequence ID" value="NZ_BAAAXV010000005.1"/>
</dbReference>